<dbReference type="GO" id="GO:0008270">
    <property type="term" value="F:zinc ion binding"/>
    <property type="evidence" value="ECO:0007669"/>
    <property type="project" value="InterPro"/>
</dbReference>
<dbReference type="Pfam" id="PF04082">
    <property type="entry name" value="Fungal_trans"/>
    <property type="match status" value="1"/>
</dbReference>
<keyword evidence="5" id="KW-0539">Nucleus</keyword>
<dbReference type="GeneID" id="81603048"/>
<dbReference type="RefSeq" id="XP_056761654.1">
    <property type="nucleotide sequence ID" value="XM_056912805.1"/>
</dbReference>
<keyword evidence="2" id="KW-0805">Transcription regulation</keyword>
<keyword evidence="3" id="KW-0238">DNA-binding</keyword>
<reference evidence="7" key="2">
    <citation type="journal article" date="2023" name="IMA Fungus">
        <title>Comparative genomic study of the Penicillium genus elucidates a diverse pangenome and 15 lateral gene transfer events.</title>
        <authorList>
            <person name="Petersen C."/>
            <person name="Sorensen T."/>
            <person name="Nielsen M.R."/>
            <person name="Sondergaard T.E."/>
            <person name="Sorensen J.L."/>
            <person name="Fitzpatrick D.A."/>
            <person name="Frisvad J.C."/>
            <person name="Nielsen K.L."/>
        </authorList>
    </citation>
    <scope>NUCLEOTIDE SEQUENCE</scope>
    <source>
        <strain evidence="7">IBT 16125</strain>
    </source>
</reference>
<proteinExistence type="predicted"/>
<protein>
    <recommendedName>
        <fullName evidence="6">Zn(2)-C6 fungal-type domain-containing protein</fullName>
    </recommendedName>
</protein>
<dbReference type="EMBL" id="JAPVEA010000008">
    <property type="protein sequence ID" value="KAJ5438425.1"/>
    <property type="molecule type" value="Genomic_DNA"/>
</dbReference>
<dbReference type="GO" id="GO:0000981">
    <property type="term" value="F:DNA-binding transcription factor activity, RNA polymerase II-specific"/>
    <property type="evidence" value="ECO:0007669"/>
    <property type="project" value="InterPro"/>
</dbReference>
<dbReference type="Proteomes" id="UP001213681">
    <property type="component" value="Unassembled WGS sequence"/>
</dbReference>
<dbReference type="AlphaFoldDB" id="A0AAD6BXH0"/>
<dbReference type="PROSITE" id="PS00463">
    <property type="entry name" value="ZN2_CY6_FUNGAL_1"/>
    <property type="match status" value="1"/>
</dbReference>
<dbReference type="Pfam" id="PF00172">
    <property type="entry name" value="Zn_clus"/>
    <property type="match status" value="1"/>
</dbReference>
<organism evidence="7 8">
    <name type="scientific">Penicillium daleae</name>
    <dbReference type="NCBI Taxonomy" id="63821"/>
    <lineage>
        <taxon>Eukaryota</taxon>
        <taxon>Fungi</taxon>
        <taxon>Dikarya</taxon>
        <taxon>Ascomycota</taxon>
        <taxon>Pezizomycotina</taxon>
        <taxon>Eurotiomycetes</taxon>
        <taxon>Eurotiomycetidae</taxon>
        <taxon>Eurotiales</taxon>
        <taxon>Aspergillaceae</taxon>
        <taxon>Penicillium</taxon>
    </lineage>
</organism>
<dbReference type="PANTHER" id="PTHR31668">
    <property type="entry name" value="GLUCOSE TRANSPORT TRANSCRIPTION REGULATOR RGT1-RELATED-RELATED"/>
    <property type="match status" value="1"/>
</dbReference>
<keyword evidence="4" id="KW-0804">Transcription</keyword>
<evidence type="ECO:0000256" key="5">
    <source>
        <dbReference type="ARBA" id="ARBA00023242"/>
    </source>
</evidence>
<name>A0AAD6BXH0_9EURO</name>
<evidence type="ECO:0000256" key="4">
    <source>
        <dbReference type="ARBA" id="ARBA00023163"/>
    </source>
</evidence>
<dbReference type="InterPro" id="IPR001138">
    <property type="entry name" value="Zn2Cys6_DnaBD"/>
</dbReference>
<evidence type="ECO:0000256" key="3">
    <source>
        <dbReference type="ARBA" id="ARBA00023125"/>
    </source>
</evidence>
<dbReference type="SMART" id="SM00906">
    <property type="entry name" value="Fungal_trans"/>
    <property type="match status" value="1"/>
</dbReference>
<dbReference type="GO" id="GO:0006351">
    <property type="term" value="P:DNA-templated transcription"/>
    <property type="evidence" value="ECO:0007669"/>
    <property type="project" value="InterPro"/>
</dbReference>
<dbReference type="InterPro" id="IPR036864">
    <property type="entry name" value="Zn2-C6_fun-type_DNA-bd_sf"/>
</dbReference>
<evidence type="ECO:0000313" key="7">
    <source>
        <dbReference type="EMBL" id="KAJ5438425.1"/>
    </source>
</evidence>
<evidence type="ECO:0000256" key="2">
    <source>
        <dbReference type="ARBA" id="ARBA00023015"/>
    </source>
</evidence>
<evidence type="ECO:0000259" key="6">
    <source>
        <dbReference type="PROSITE" id="PS50048"/>
    </source>
</evidence>
<dbReference type="SUPFAM" id="SSF57701">
    <property type="entry name" value="Zn2/Cys6 DNA-binding domain"/>
    <property type="match status" value="1"/>
</dbReference>
<accession>A0AAD6BXH0</accession>
<reference evidence="7" key="1">
    <citation type="submission" date="2022-12" db="EMBL/GenBank/DDBJ databases">
        <authorList>
            <person name="Petersen C."/>
        </authorList>
    </citation>
    <scope>NUCLEOTIDE SEQUENCE</scope>
    <source>
        <strain evidence="7">IBT 16125</strain>
    </source>
</reference>
<gene>
    <name evidence="7" type="ORF">N7458_009423</name>
</gene>
<dbReference type="CDD" id="cd00067">
    <property type="entry name" value="GAL4"/>
    <property type="match status" value="1"/>
</dbReference>
<comment type="caution">
    <text evidence="7">The sequence shown here is derived from an EMBL/GenBank/DDBJ whole genome shotgun (WGS) entry which is preliminary data.</text>
</comment>
<dbReference type="Gene3D" id="4.10.240.10">
    <property type="entry name" value="Zn(2)-C6 fungal-type DNA-binding domain"/>
    <property type="match status" value="1"/>
</dbReference>
<dbReference type="InterPro" id="IPR050797">
    <property type="entry name" value="Carb_Metab_Trans_Reg"/>
</dbReference>
<dbReference type="PANTHER" id="PTHR31668:SF19">
    <property type="entry name" value="ZN(2)-C6 FUNGAL-TYPE DOMAIN-CONTAINING PROTEIN-RELATED"/>
    <property type="match status" value="1"/>
</dbReference>
<feature type="domain" description="Zn(2)-C6 fungal-type" evidence="6">
    <location>
        <begin position="14"/>
        <end position="43"/>
    </location>
</feature>
<keyword evidence="1" id="KW-0479">Metal-binding</keyword>
<keyword evidence="8" id="KW-1185">Reference proteome</keyword>
<dbReference type="SMART" id="SM00066">
    <property type="entry name" value="GAL4"/>
    <property type="match status" value="1"/>
</dbReference>
<dbReference type="CDD" id="cd12148">
    <property type="entry name" value="fungal_TF_MHR"/>
    <property type="match status" value="1"/>
</dbReference>
<dbReference type="PROSITE" id="PS50048">
    <property type="entry name" value="ZN2_CY6_FUNGAL_2"/>
    <property type="match status" value="1"/>
</dbReference>
<evidence type="ECO:0000256" key="1">
    <source>
        <dbReference type="ARBA" id="ARBA00022723"/>
    </source>
</evidence>
<dbReference type="InterPro" id="IPR007219">
    <property type="entry name" value="XnlR_reg_dom"/>
</dbReference>
<evidence type="ECO:0000313" key="8">
    <source>
        <dbReference type="Proteomes" id="UP001213681"/>
    </source>
</evidence>
<sequence length="614" mass="67971">MDLAPPSKLSFKQACDNCRRRKIKCSRELPCDKCQRLLLSCSYSDVLRRKGPKFRTLYPLAPIHPLSARNDGNQEQFYADQDGYPDANYRMSSPASPAFAVADAQYVPQDLSDTLSQLPPPELVSSPDSTDSTIESIRGQTQALPHARRLSPQILLAHVNVYLKYLFPIMPVVRGEQLRRDSEQPELLSPSRYAFLASICAATHIQLKLDGDTPVPDPARLQSLGDGHSLVSGEKLLAEAVRARRECDIMEDVSIETLLTSFFLFASYGNLDKQSHAWYYLCEATSMTFTLGLHRESTYADLSVEDAEERRRIFWLLFITERGYALQQAKPVMLRSSIHKPQVLCSEDPILAYGFINLIGIFEKLTPNLYDWVSAGGGEGLLERPPTSAIQSSLCKPISLDGVMEIQQVDILITQQWLQAMMWKLSMNHATQPGARDESVLPFHLPVLVGKAVMSVIGSASQGAVDAHGIGMEQKLFDMGTSVADVTRSLGTKAVHRLAESTVDPRELLWGILHTLSQIRGSPSYLFPALLERCKSVLGLDCTLTIGNFLPALDAHAHDQGNTWTGEQNWDLLAACRDLHVIREVEGDQNEQVPAHLSGVGSGGELGYQDCLLP</sequence>
<dbReference type="GO" id="GO:0003677">
    <property type="term" value="F:DNA binding"/>
    <property type="evidence" value="ECO:0007669"/>
    <property type="project" value="UniProtKB-KW"/>
</dbReference>